<dbReference type="SUPFAM" id="SSF51735">
    <property type="entry name" value="NAD(P)-binding Rossmann-fold domains"/>
    <property type="match status" value="1"/>
</dbReference>
<dbReference type="Gene3D" id="3.40.50.720">
    <property type="entry name" value="NAD(P)-binding Rossmann-like Domain"/>
    <property type="match status" value="1"/>
</dbReference>
<evidence type="ECO:0000313" key="2">
    <source>
        <dbReference type="EMBL" id="MCM2568981.1"/>
    </source>
</evidence>
<keyword evidence="3" id="KW-1185">Reference proteome</keyword>
<dbReference type="PANTHER" id="PTHR43245">
    <property type="entry name" value="BIFUNCTIONAL POLYMYXIN RESISTANCE PROTEIN ARNA"/>
    <property type="match status" value="1"/>
</dbReference>
<dbReference type="InterPro" id="IPR001509">
    <property type="entry name" value="Epimerase_deHydtase"/>
</dbReference>
<gene>
    <name evidence="2" type="ORF">NCG91_25480</name>
</gene>
<protein>
    <submittedName>
        <fullName evidence="2">SDR family oxidoreductase</fullName>
    </submittedName>
</protein>
<dbReference type="InterPro" id="IPR050177">
    <property type="entry name" value="Lipid_A_modif_metabolic_enz"/>
</dbReference>
<evidence type="ECO:0000313" key="3">
    <source>
        <dbReference type="Proteomes" id="UP001202243"/>
    </source>
</evidence>
<dbReference type="PANTHER" id="PTHR43245:SF58">
    <property type="entry name" value="BLL5923 PROTEIN"/>
    <property type="match status" value="1"/>
</dbReference>
<feature type="domain" description="Ketoreductase" evidence="1">
    <location>
        <begin position="8"/>
        <end position="148"/>
    </location>
</feature>
<name>A0ABT0X0Z1_9BURK</name>
<dbReference type="EMBL" id="JAMQGR010000015">
    <property type="protein sequence ID" value="MCM2568981.1"/>
    <property type="molecule type" value="Genomic_DNA"/>
</dbReference>
<dbReference type="Pfam" id="PF01370">
    <property type="entry name" value="Epimerase"/>
    <property type="match status" value="1"/>
</dbReference>
<dbReference type="RefSeq" id="WP_251351716.1">
    <property type="nucleotide sequence ID" value="NZ_JAMQGR010000015.1"/>
</dbReference>
<reference evidence="2 3" key="1">
    <citation type="submission" date="2022-06" db="EMBL/GenBank/DDBJ databases">
        <title>Janthinobacterium kumbetensis sp. nov., isolated from spring water in Turkey.</title>
        <authorList>
            <person name="Inan Bektas K."/>
            <person name="Belduz A.A."/>
            <person name="Canakci S."/>
            <person name="Nalcaoglu A."/>
            <person name="Ceylan E."/>
            <person name="Kati H."/>
        </authorList>
    </citation>
    <scope>NUCLEOTIDE SEQUENCE [LARGE SCALE GENOMIC DNA]</scope>
    <source>
        <strain evidence="2 3">GK</strain>
    </source>
</reference>
<dbReference type="SMART" id="SM00822">
    <property type="entry name" value="PKS_KR"/>
    <property type="match status" value="1"/>
</dbReference>
<comment type="caution">
    <text evidence="2">The sequence shown here is derived from an EMBL/GenBank/DDBJ whole genome shotgun (WGS) entry which is preliminary data.</text>
</comment>
<sequence>MQTSFNPRSFLVTGASGFVGRALTQHLGIQAGTRVVCAARSHIPCAAPNMTFFQCDDALETQDWRAALDGVEVVVHLAARVHVMRDTAASPADEFRRINVQGSINLARQAADAGIRRFIFISSLKVNGEQTLPGRPFQASDAANPQDPYGTSKHEAEQALLAIGRETGMEIVILRPPLIYGPGVRANFERLMRLVQRGVPLPLGAVHNVRSMVALDNFVDLITLSTWHAQAPGKIFLVSDDHDVSIAQLLRMLASGMKKHIWLIPVPPCLLVALARLAGKSMDANRLLDSLQVDISETKRMLNWQPPHAMQDAINKTVTSFTSKQ</sequence>
<dbReference type="CDD" id="cd05232">
    <property type="entry name" value="UDP_G4E_4_SDR_e"/>
    <property type="match status" value="1"/>
</dbReference>
<dbReference type="InterPro" id="IPR057326">
    <property type="entry name" value="KR_dom"/>
</dbReference>
<organism evidence="2 3">
    <name type="scientific">Janthinobacterium kumbetense</name>
    <dbReference type="NCBI Taxonomy" id="2950280"/>
    <lineage>
        <taxon>Bacteria</taxon>
        <taxon>Pseudomonadati</taxon>
        <taxon>Pseudomonadota</taxon>
        <taxon>Betaproteobacteria</taxon>
        <taxon>Burkholderiales</taxon>
        <taxon>Oxalobacteraceae</taxon>
        <taxon>Janthinobacterium</taxon>
    </lineage>
</organism>
<proteinExistence type="predicted"/>
<evidence type="ECO:0000259" key="1">
    <source>
        <dbReference type="SMART" id="SM00822"/>
    </source>
</evidence>
<accession>A0ABT0X0Z1</accession>
<dbReference type="InterPro" id="IPR036291">
    <property type="entry name" value="NAD(P)-bd_dom_sf"/>
</dbReference>
<dbReference type="Proteomes" id="UP001202243">
    <property type="component" value="Unassembled WGS sequence"/>
</dbReference>